<dbReference type="Proteomes" id="UP001500979">
    <property type="component" value="Unassembled WGS sequence"/>
</dbReference>
<dbReference type="RefSeq" id="WP_344678886.1">
    <property type="nucleotide sequence ID" value="NZ_BAAAUX010000009.1"/>
</dbReference>
<feature type="domain" description="Endonuclease/exonuclease/phosphatase" evidence="1">
    <location>
        <begin position="16"/>
        <end position="316"/>
    </location>
</feature>
<dbReference type="InterPro" id="IPR005135">
    <property type="entry name" value="Endo/exonuclease/phosphatase"/>
</dbReference>
<evidence type="ECO:0000313" key="2">
    <source>
        <dbReference type="EMBL" id="GAA2783266.1"/>
    </source>
</evidence>
<dbReference type="InterPro" id="IPR036691">
    <property type="entry name" value="Endo/exonu/phosph_ase_sf"/>
</dbReference>
<dbReference type="EMBL" id="BAAAUX010000009">
    <property type="protein sequence ID" value="GAA2783266.1"/>
    <property type="molecule type" value="Genomic_DNA"/>
</dbReference>
<sequence>MTTIRFASYNLLDYGLSDTAEATARYERVHEVIRNLGADVVAVQEVIADDPDDEGGPDKAALAGKKLAQLAEATGLEYEHAPGKPALAVGNHRFHVGLLWKPGIEPAGGFRTYSGTNVWHSLVTLDLDVGAARPLRHGAFHATPFGRYRRADEFERVLSTMTRPDNRPPGLIGGDWNSVSADRVFKPGCVSEDDAEPDRWVYYDPDPYTGLDADRQPRQWHGDLVYQTKWEYNDVGERRWWADREPGEVLYAGGLRDVAAALNAPWKTTVGHWPTGDPFGARRIDAVRVTHEVVDALRDYAVVDSELALTASDHLPVLVDYDPAAIPAQEA</sequence>
<protein>
    <recommendedName>
        <fullName evidence="1">Endonuclease/exonuclease/phosphatase domain-containing protein</fullName>
    </recommendedName>
</protein>
<proteinExistence type="predicted"/>
<accession>A0ABN3V8P0</accession>
<gene>
    <name evidence="2" type="ORF">GCM10010470_16560</name>
</gene>
<keyword evidence="3" id="KW-1185">Reference proteome</keyword>
<evidence type="ECO:0000259" key="1">
    <source>
        <dbReference type="Pfam" id="PF03372"/>
    </source>
</evidence>
<dbReference type="SUPFAM" id="SSF56219">
    <property type="entry name" value="DNase I-like"/>
    <property type="match status" value="1"/>
</dbReference>
<comment type="caution">
    <text evidence="2">The sequence shown here is derived from an EMBL/GenBank/DDBJ whole genome shotgun (WGS) entry which is preliminary data.</text>
</comment>
<reference evidence="2 3" key="1">
    <citation type="journal article" date="2019" name="Int. J. Syst. Evol. Microbiol.">
        <title>The Global Catalogue of Microorganisms (GCM) 10K type strain sequencing project: providing services to taxonomists for standard genome sequencing and annotation.</title>
        <authorList>
            <consortium name="The Broad Institute Genomics Platform"/>
            <consortium name="The Broad Institute Genome Sequencing Center for Infectious Disease"/>
            <person name="Wu L."/>
            <person name="Ma J."/>
        </authorList>
    </citation>
    <scope>NUCLEOTIDE SEQUENCE [LARGE SCALE GENOMIC DNA]</scope>
    <source>
        <strain evidence="2 3">JCM 9383</strain>
    </source>
</reference>
<dbReference type="Pfam" id="PF03372">
    <property type="entry name" value="Exo_endo_phos"/>
    <property type="match status" value="1"/>
</dbReference>
<organism evidence="2 3">
    <name type="scientific">Saccharopolyspora taberi</name>
    <dbReference type="NCBI Taxonomy" id="60895"/>
    <lineage>
        <taxon>Bacteria</taxon>
        <taxon>Bacillati</taxon>
        <taxon>Actinomycetota</taxon>
        <taxon>Actinomycetes</taxon>
        <taxon>Pseudonocardiales</taxon>
        <taxon>Pseudonocardiaceae</taxon>
        <taxon>Saccharopolyspora</taxon>
    </lineage>
</organism>
<name>A0ABN3V8P0_9PSEU</name>
<evidence type="ECO:0000313" key="3">
    <source>
        <dbReference type="Proteomes" id="UP001500979"/>
    </source>
</evidence>
<dbReference type="Gene3D" id="3.60.10.10">
    <property type="entry name" value="Endonuclease/exonuclease/phosphatase"/>
    <property type="match status" value="1"/>
</dbReference>